<reference evidence="1 2" key="1">
    <citation type="submission" date="2012-06" db="EMBL/GenBank/DDBJ databases">
        <title>Finished chromosome of genome of Oscillatoria acuminata PCC 6304.</title>
        <authorList>
            <consortium name="US DOE Joint Genome Institute"/>
            <person name="Gugger M."/>
            <person name="Coursin T."/>
            <person name="Rippka R."/>
            <person name="Tandeau De Marsac N."/>
            <person name="Huntemann M."/>
            <person name="Wei C.-L."/>
            <person name="Han J."/>
            <person name="Detter J.C."/>
            <person name="Han C."/>
            <person name="Tapia R."/>
            <person name="Davenport K."/>
            <person name="Daligault H."/>
            <person name="Erkkila T."/>
            <person name="Gu W."/>
            <person name="Munk A.C.C."/>
            <person name="Teshima H."/>
            <person name="Xu Y."/>
            <person name="Chain P."/>
            <person name="Chen A."/>
            <person name="Krypides N."/>
            <person name="Mavromatis K."/>
            <person name="Markowitz V."/>
            <person name="Szeto E."/>
            <person name="Ivanova N."/>
            <person name="Mikhailova N."/>
            <person name="Ovchinnikova G."/>
            <person name="Pagani I."/>
            <person name="Pati A."/>
            <person name="Goodwin L."/>
            <person name="Peters L."/>
            <person name="Pitluck S."/>
            <person name="Woyke T."/>
            <person name="Kerfeld C."/>
        </authorList>
    </citation>
    <scope>NUCLEOTIDE SEQUENCE [LARGE SCALE GENOMIC DNA]</scope>
    <source>
        <strain evidence="1 2">PCC 6304</strain>
    </source>
</reference>
<accession>K9TIP8</accession>
<proteinExistence type="predicted"/>
<dbReference type="HOGENOM" id="CLU_3357397_0_0_3"/>
<evidence type="ECO:0000313" key="1">
    <source>
        <dbReference type="EMBL" id="AFY82036.1"/>
    </source>
</evidence>
<protein>
    <submittedName>
        <fullName evidence="1">Uncharacterized protein</fullName>
    </submittedName>
</protein>
<dbReference type="STRING" id="56110.Oscil6304_2413"/>
<evidence type="ECO:0000313" key="2">
    <source>
        <dbReference type="Proteomes" id="UP000010367"/>
    </source>
</evidence>
<name>K9TIP8_9CYAN</name>
<dbReference type="AlphaFoldDB" id="K9TIP8"/>
<dbReference type="KEGG" id="oac:Oscil6304_2413"/>
<dbReference type="Proteomes" id="UP000010367">
    <property type="component" value="Chromosome"/>
</dbReference>
<organism evidence="1 2">
    <name type="scientific">Oscillatoria acuminata PCC 6304</name>
    <dbReference type="NCBI Taxonomy" id="56110"/>
    <lineage>
        <taxon>Bacteria</taxon>
        <taxon>Bacillati</taxon>
        <taxon>Cyanobacteriota</taxon>
        <taxon>Cyanophyceae</taxon>
        <taxon>Oscillatoriophycideae</taxon>
        <taxon>Oscillatoriales</taxon>
        <taxon>Oscillatoriaceae</taxon>
        <taxon>Oscillatoria</taxon>
    </lineage>
</organism>
<dbReference type="EMBL" id="CP003607">
    <property type="protein sequence ID" value="AFY82036.1"/>
    <property type="molecule type" value="Genomic_DNA"/>
</dbReference>
<sequence length="36" mass="4433">MQLGWLDLLFFDYKDWRQSLLFCVNRQSQVTSKTHK</sequence>
<gene>
    <name evidence="1" type="ORF">Oscil6304_2413</name>
</gene>
<dbReference type="InParanoid" id="K9TIP8"/>
<keyword evidence="2" id="KW-1185">Reference proteome</keyword>